<protein>
    <recommendedName>
        <fullName evidence="5">Mid2 domain-containing protein</fullName>
    </recommendedName>
</protein>
<feature type="region of interest" description="Disordered" evidence="1">
    <location>
        <begin position="146"/>
        <end position="192"/>
    </location>
</feature>
<dbReference type="PANTHER" id="PTHR38122:SF1">
    <property type="entry name" value="GLYCOPROTEIN X"/>
    <property type="match status" value="1"/>
</dbReference>
<evidence type="ECO:0000256" key="1">
    <source>
        <dbReference type="SAM" id="MobiDB-lite"/>
    </source>
</evidence>
<evidence type="ECO:0000313" key="3">
    <source>
        <dbReference type="EMBL" id="KAL2841108.1"/>
    </source>
</evidence>
<keyword evidence="4" id="KW-1185">Reference proteome</keyword>
<keyword evidence="2" id="KW-0812">Transmembrane</keyword>
<evidence type="ECO:0000256" key="2">
    <source>
        <dbReference type="SAM" id="Phobius"/>
    </source>
</evidence>
<dbReference type="RefSeq" id="XP_070894403.1">
    <property type="nucleotide sequence ID" value="XM_071046923.1"/>
</dbReference>
<dbReference type="Proteomes" id="UP001610444">
    <property type="component" value="Unassembled WGS sequence"/>
</dbReference>
<evidence type="ECO:0008006" key="5">
    <source>
        <dbReference type="Google" id="ProtNLM"/>
    </source>
</evidence>
<dbReference type="PANTHER" id="PTHR38122">
    <property type="entry name" value="GLYCOPROTEIN X"/>
    <property type="match status" value="1"/>
</dbReference>
<comment type="caution">
    <text evidence="3">The sequence shown here is derived from an EMBL/GenBank/DDBJ whole genome shotgun (WGS) entry which is preliminary data.</text>
</comment>
<dbReference type="EMBL" id="JBFXLR010000060">
    <property type="protein sequence ID" value="KAL2841108.1"/>
    <property type="molecule type" value="Genomic_DNA"/>
</dbReference>
<proteinExistence type="predicted"/>
<dbReference type="GeneID" id="98162087"/>
<keyword evidence="2" id="KW-1133">Transmembrane helix</keyword>
<organism evidence="3 4">
    <name type="scientific">Aspergillus pseudodeflectus</name>
    <dbReference type="NCBI Taxonomy" id="176178"/>
    <lineage>
        <taxon>Eukaryota</taxon>
        <taxon>Fungi</taxon>
        <taxon>Dikarya</taxon>
        <taxon>Ascomycota</taxon>
        <taxon>Pezizomycotina</taxon>
        <taxon>Eurotiomycetes</taxon>
        <taxon>Eurotiomycetidae</taxon>
        <taxon>Eurotiales</taxon>
        <taxon>Aspergillaceae</taxon>
        <taxon>Aspergillus</taxon>
        <taxon>Aspergillus subgen. Nidulantes</taxon>
    </lineage>
</organism>
<feature type="transmembrane region" description="Helical" evidence="2">
    <location>
        <begin position="199"/>
        <end position="222"/>
    </location>
</feature>
<accession>A0ABR4JQ60</accession>
<gene>
    <name evidence="3" type="ORF">BJX68DRAFT_271343</name>
</gene>
<feature type="compositionally biased region" description="Basic and acidic residues" evidence="1">
    <location>
        <begin position="246"/>
        <end position="263"/>
    </location>
</feature>
<feature type="compositionally biased region" description="Low complexity" evidence="1">
    <location>
        <begin position="155"/>
        <end position="172"/>
    </location>
</feature>
<keyword evidence="2" id="KW-0472">Membrane</keyword>
<name>A0ABR4JQ60_9EURO</name>
<reference evidence="3 4" key="1">
    <citation type="submission" date="2024-07" db="EMBL/GenBank/DDBJ databases">
        <title>Section-level genome sequencing and comparative genomics of Aspergillus sections Usti and Cavernicolus.</title>
        <authorList>
            <consortium name="Lawrence Berkeley National Laboratory"/>
            <person name="Nybo J.L."/>
            <person name="Vesth T.C."/>
            <person name="Theobald S."/>
            <person name="Frisvad J.C."/>
            <person name="Larsen T.O."/>
            <person name="Kjaerboelling I."/>
            <person name="Rothschild-Mancinelli K."/>
            <person name="Lyhne E.K."/>
            <person name="Kogle M.E."/>
            <person name="Barry K."/>
            <person name="Clum A."/>
            <person name="Na H."/>
            <person name="Ledsgaard L."/>
            <person name="Lin J."/>
            <person name="Lipzen A."/>
            <person name="Kuo A."/>
            <person name="Riley R."/>
            <person name="Mondo S."/>
            <person name="LaButti K."/>
            <person name="Haridas S."/>
            <person name="Pangalinan J."/>
            <person name="Salamov A.A."/>
            <person name="Simmons B.A."/>
            <person name="Magnuson J.K."/>
            <person name="Chen J."/>
            <person name="Drula E."/>
            <person name="Henrissat B."/>
            <person name="Wiebenga A."/>
            <person name="Lubbers R.J."/>
            <person name="Gomes A.C."/>
            <person name="Macurrencykelacurrency M.R."/>
            <person name="Stajich J."/>
            <person name="Grigoriev I.V."/>
            <person name="Mortensen U.H."/>
            <person name="De vries R.P."/>
            <person name="Baker S.E."/>
            <person name="Andersen M.R."/>
        </authorList>
    </citation>
    <scope>NUCLEOTIDE SEQUENCE [LARGE SCALE GENOMIC DNA]</scope>
    <source>
        <strain evidence="3 4">CBS 756.74</strain>
    </source>
</reference>
<evidence type="ECO:0000313" key="4">
    <source>
        <dbReference type="Proteomes" id="UP001610444"/>
    </source>
</evidence>
<sequence>MLLPPQIRGLITGIFRRQSTDSTSGLDSANVPNPCFDACNRAALEAQGTNNIDIICAPNSVFLNLRDDCTTCLERFIAADNGTTSQQDLGPTFQQWINYCDGANINNTTQELDINALLSSWSSLAATQSALQQSLSSLGYNFSPTATTTEGNSDLGTTVTLGGGSTLTPTAGPADAAAENGSGEGTIAGERSDPPDVGVIVPAVVVPVVVLSLVLILVGCVLMRRQRRKRIEIQKQHGTLSSSDGYDPKAQLHADPFRPELDGRGVVSEVASTSRETSVMAELPAREPVGSEMDSTSNRRDT</sequence>
<feature type="region of interest" description="Disordered" evidence="1">
    <location>
        <begin position="234"/>
        <end position="302"/>
    </location>
</feature>